<dbReference type="Proteomes" id="UP000594015">
    <property type="component" value="Chromosome"/>
</dbReference>
<name>A0AAE7NZK7_9BRAD</name>
<sequence length="61" mass="6614">MKILTRAGSRCPLLVNPNGLRINRADGADPHLDARTVKTSSSARHIFSLGRMVAIPDNDDT</sequence>
<dbReference type="KEGG" id="barh:WN72_43435"/>
<proteinExistence type="predicted"/>
<protein>
    <submittedName>
        <fullName evidence="1">Uncharacterized protein</fullName>
    </submittedName>
</protein>
<organism evidence="1 2">
    <name type="scientific">Bradyrhizobium arachidis</name>
    <dbReference type="NCBI Taxonomy" id="858423"/>
    <lineage>
        <taxon>Bacteria</taxon>
        <taxon>Pseudomonadati</taxon>
        <taxon>Pseudomonadota</taxon>
        <taxon>Alphaproteobacteria</taxon>
        <taxon>Hyphomicrobiales</taxon>
        <taxon>Nitrobacteraceae</taxon>
        <taxon>Bradyrhizobium</taxon>
    </lineage>
</organism>
<dbReference type="EMBL" id="CP030050">
    <property type="protein sequence ID" value="QOZ72390.1"/>
    <property type="molecule type" value="Genomic_DNA"/>
</dbReference>
<gene>
    <name evidence="1" type="ORF">WN72_43435</name>
</gene>
<dbReference type="AlphaFoldDB" id="A0AAE7NZK7"/>
<accession>A0AAE7NZK7</accession>
<reference evidence="1 2" key="1">
    <citation type="submission" date="2018-06" db="EMBL/GenBank/DDBJ databases">
        <title>Comparative genomics of Bradyrhizobium nodulating Arachidis hypogaea.</title>
        <authorList>
            <person name="Li Y."/>
        </authorList>
    </citation>
    <scope>NUCLEOTIDE SEQUENCE [LARGE SCALE GENOMIC DNA]</scope>
    <source>
        <strain evidence="1 2">CCBAU 051107</strain>
    </source>
</reference>
<evidence type="ECO:0000313" key="2">
    <source>
        <dbReference type="Proteomes" id="UP000594015"/>
    </source>
</evidence>
<evidence type="ECO:0000313" key="1">
    <source>
        <dbReference type="EMBL" id="QOZ72390.1"/>
    </source>
</evidence>